<proteinExistence type="predicted"/>
<accession>A0AAN9E8G8</accession>
<gene>
    <name evidence="1" type="ORF">RIF29_39926</name>
</gene>
<dbReference type="AlphaFoldDB" id="A0AAN9E8G8"/>
<keyword evidence="2" id="KW-1185">Reference proteome</keyword>
<organism evidence="1 2">
    <name type="scientific">Crotalaria pallida</name>
    <name type="common">Smooth rattlebox</name>
    <name type="synonym">Crotalaria striata</name>
    <dbReference type="NCBI Taxonomy" id="3830"/>
    <lineage>
        <taxon>Eukaryota</taxon>
        <taxon>Viridiplantae</taxon>
        <taxon>Streptophyta</taxon>
        <taxon>Embryophyta</taxon>
        <taxon>Tracheophyta</taxon>
        <taxon>Spermatophyta</taxon>
        <taxon>Magnoliopsida</taxon>
        <taxon>eudicotyledons</taxon>
        <taxon>Gunneridae</taxon>
        <taxon>Pentapetalae</taxon>
        <taxon>rosids</taxon>
        <taxon>fabids</taxon>
        <taxon>Fabales</taxon>
        <taxon>Fabaceae</taxon>
        <taxon>Papilionoideae</taxon>
        <taxon>50 kb inversion clade</taxon>
        <taxon>genistoids sensu lato</taxon>
        <taxon>core genistoids</taxon>
        <taxon>Crotalarieae</taxon>
        <taxon>Crotalaria</taxon>
    </lineage>
</organism>
<dbReference type="EMBL" id="JAYWIO010000008">
    <property type="protein sequence ID" value="KAK7245092.1"/>
    <property type="molecule type" value="Genomic_DNA"/>
</dbReference>
<reference evidence="1 2" key="1">
    <citation type="submission" date="2024-01" db="EMBL/GenBank/DDBJ databases">
        <title>The genomes of 5 underutilized Papilionoideae crops provide insights into root nodulation and disease resistanc.</title>
        <authorList>
            <person name="Yuan L."/>
        </authorList>
    </citation>
    <scope>NUCLEOTIDE SEQUENCE [LARGE SCALE GENOMIC DNA]</scope>
    <source>
        <strain evidence="1">ZHUSHIDOU_FW_LH</strain>
        <tissue evidence="1">Leaf</tissue>
    </source>
</reference>
<name>A0AAN9E8G8_CROPI</name>
<evidence type="ECO:0000313" key="1">
    <source>
        <dbReference type="EMBL" id="KAK7245092.1"/>
    </source>
</evidence>
<evidence type="ECO:0000313" key="2">
    <source>
        <dbReference type="Proteomes" id="UP001372338"/>
    </source>
</evidence>
<sequence>MALRPSPRDSRGARCSALDGGVEKECGERKGEETMATKTETEFIGHHHSSVLAEEDGGERTDVGGLGGAEVVTVEVVLVVILVRDFHQQ</sequence>
<dbReference type="Proteomes" id="UP001372338">
    <property type="component" value="Unassembled WGS sequence"/>
</dbReference>
<comment type="caution">
    <text evidence="1">The sequence shown here is derived from an EMBL/GenBank/DDBJ whole genome shotgun (WGS) entry which is preliminary data.</text>
</comment>
<protein>
    <submittedName>
        <fullName evidence="1">Uncharacterized protein</fullName>
    </submittedName>
</protein>